<dbReference type="PROSITE" id="PS50082">
    <property type="entry name" value="WD_REPEATS_2"/>
    <property type="match status" value="2"/>
</dbReference>
<organism evidence="3 4">
    <name type="scientific">Gallus gallus</name>
    <name type="common">Chicken</name>
    <dbReference type="NCBI Taxonomy" id="9031"/>
    <lineage>
        <taxon>Eukaryota</taxon>
        <taxon>Metazoa</taxon>
        <taxon>Chordata</taxon>
        <taxon>Craniata</taxon>
        <taxon>Vertebrata</taxon>
        <taxon>Euteleostomi</taxon>
        <taxon>Archelosauria</taxon>
        <taxon>Archosauria</taxon>
        <taxon>Dinosauria</taxon>
        <taxon>Saurischia</taxon>
        <taxon>Theropoda</taxon>
        <taxon>Coelurosauria</taxon>
        <taxon>Aves</taxon>
        <taxon>Neognathae</taxon>
        <taxon>Galloanserae</taxon>
        <taxon>Galliformes</taxon>
        <taxon>Phasianidae</taxon>
        <taxon>Phasianinae</taxon>
        <taxon>Gallus</taxon>
    </lineage>
</organism>
<dbReference type="PANTHER" id="PTHR19847">
    <property type="entry name" value="DDB1- AND CUL4-ASSOCIATED FACTOR 11"/>
    <property type="match status" value="1"/>
</dbReference>
<accession>A0A8V0XKB4</accession>
<evidence type="ECO:0000256" key="2">
    <source>
        <dbReference type="SAM" id="MobiDB-lite"/>
    </source>
</evidence>
<protein>
    <submittedName>
        <fullName evidence="3">DDB1 and CUL4 associated factor 11</fullName>
    </submittedName>
</protein>
<name>A0A8V0XKB4_CHICK</name>
<feature type="region of interest" description="Disordered" evidence="2">
    <location>
        <begin position="163"/>
        <end position="183"/>
    </location>
</feature>
<dbReference type="Proteomes" id="UP000000539">
    <property type="component" value="Chromosome 35"/>
</dbReference>
<dbReference type="AlphaFoldDB" id="A0A8V0XKB4"/>
<sequence length="595" mass="64195">MGVSVVTVSPNGGCHGYSVTQWGLPWLQCHPMGVAMDTVGPNGGCHGYSVTQWGLPWIQLDPMGVAMVTVGPIDGCHGYYQTQWGLPWLQCHPMAVAMDTVGPNGGCHGNSRTRWVVAMATGCDASPQMGSHGSRGGEEEEEEEEEEEGDIGLERALRSLLDQSPLEPSDDDSDDVTTTQAPPPALWNHELRAELELLGGRGLKGRSLPRLLRQREWGRCRGGSFSGGERALIGERFLPTRVAAQEVYPQKAFCAVFSSDGNLLVSACQDQWLRVYSCRGSSLRALRCSRGRDVGWAILDVVFSPDASQCLYSSWSDYVHVFDIYGDGDQHTALDLRPEERRFAVFSLAMGPDGREVWGGANDGCLYGYDREVQRRVLRVAAHDDDVNAVAVGDAGGQLVVTGGDDAVCRLWDRRCLREERPREVAALAGHRDGVTFIHPRGDGRYLVSNSKDQTAKLWDLRRPAGPGGVAAARRAVARQSWDYRWQRAPRRAMATTPLPGDAALMTYRGHAVLHTLIRCRLAPPPGSDGGLFLGTGCASGAVIGKGAGLNPRGTYGGVGGVGGRGLRKGAWLKPIGGGWWAGLNRIGCWVVGGD</sequence>
<dbReference type="Gene3D" id="2.130.10.10">
    <property type="entry name" value="YVTN repeat-like/Quinoprotein amine dehydrogenase"/>
    <property type="match status" value="1"/>
</dbReference>
<reference evidence="3" key="2">
    <citation type="submission" date="2025-08" db="UniProtKB">
        <authorList>
            <consortium name="Ensembl"/>
        </authorList>
    </citation>
    <scope>IDENTIFICATION</scope>
    <source>
        <strain evidence="3">broiler</strain>
    </source>
</reference>
<evidence type="ECO:0000313" key="3">
    <source>
        <dbReference type="Ensembl" id="ENSGALP00010005213.1"/>
    </source>
</evidence>
<dbReference type="InterPro" id="IPR001680">
    <property type="entry name" value="WD40_rpt"/>
</dbReference>
<dbReference type="SMART" id="SM00320">
    <property type="entry name" value="WD40"/>
    <property type="match status" value="5"/>
</dbReference>
<feature type="compositionally biased region" description="Acidic residues" evidence="2">
    <location>
        <begin position="138"/>
        <end position="150"/>
    </location>
</feature>
<keyword evidence="1" id="KW-0853">WD repeat</keyword>
<gene>
    <name evidence="3" type="primary">DCAF11</name>
</gene>
<dbReference type="InterPro" id="IPR015943">
    <property type="entry name" value="WD40/YVTN_repeat-like_dom_sf"/>
</dbReference>
<feature type="repeat" description="WD" evidence="1">
    <location>
        <begin position="428"/>
        <end position="462"/>
    </location>
</feature>
<dbReference type="PROSITE" id="PS50294">
    <property type="entry name" value="WD_REPEATS_REGION"/>
    <property type="match status" value="2"/>
</dbReference>
<keyword evidence="4" id="KW-1185">Reference proteome</keyword>
<proteinExistence type="predicted"/>
<dbReference type="PANTHER" id="PTHR19847:SF7">
    <property type="entry name" value="DDB1- AND CUL4-ASSOCIATED FACTOR 11"/>
    <property type="match status" value="1"/>
</dbReference>
<dbReference type="OrthoDB" id="63070at2759"/>
<feature type="region of interest" description="Disordered" evidence="2">
    <location>
        <begin position="124"/>
        <end position="150"/>
    </location>
</feature>
<dbReference type="Pfam" id="PF00400">
    <property type="entry name" value="WD40"/>
    <property type="match status" value="3"/>
</dbReference>
<reference evidence="3" key="3">
    <citation type="submission" date="2025-09" db="UniProtKB">
        <authorList>
            <consortium name="Ensembl"/>
        </authorList>
    </citation>
    <scope>IDENTIFICATION</scope>
    <source>
        <strain evidence="3">broiler</strain>
    </source>
</reference>
<feature type="repeat" description="WD" evidence="1">
    <location>
        <begin position="380"/>
        <end position="413"/>
    </location>
</feature>
<dbReference type="InterPro" id="IPR051859">
    <property type="entry name" value="DCAF"/>
</dbReference>
<dbReference type="InterPro" id="IPR036322">
    <property type="entry name" value="WD40_repeat_dom_sf"/>
</dbReference>
<evidence type="ECO:0000256" key="1">
    <source>
        <dbReference type="PROSITE-ProRule" id="PRU00221"/>
    </source>
</evidence>
<dbReference type="GeneTree" id="ENSGT00720000108873"/>
<evidence type="ECO:0000313" key="4">
    <source>
        <dbReference type="Proteomes" id="UP000000539"/>
    </source>
</evidence>
<dbReference type="Ensembl" id="ENSGALT00010008869.1">
    <property type="protein sequence ID" value="ENSGALP00010005213.1"/>
    <property type="gene ID" value="ENSGALG00010003835.1"/>
</dbReference>
<reference evidence="3" key="1">
    <citation type="submission" date="2020-11" db="EMBL/GenBank/DDBJ databases">
        <title>Gallus gallus (Chicken) genome, bGalGal1, GRCg7b, maternal haplotype autosomes + Z &amp; W.</title>
        <authorList>
            <person name="Warren W."/>
            <person name="Formenti G."/>
            <person name="Fedrigo O."/>
            <person name="Haase B."/>
            <person name="Mountcastle J."/>
            <person name="Balacco J."/>
            <person name="Tracey A."/>
            <person name="Schneider V."/>
            <person name="Okimoto R."/>
            <person name="Cheng H."/>
            <person name="Hawken R."/>
            <person name="Howe K."/>
            <person name="Jarvis E.D."/>
        </authorList>
    </citation>
    <scope>NUCLEOTIDE SEQUENCE [LARGE SCALE GENOMIC DNA]</scope>
    <source>
        <strain evidence="3">Broiler</strain>
    </source>
</reference>
<dbReference type="SUPFAM" id="SSF50978">
    <property type="entry name" value="WD40 repeat-like"/>
    <property type="match status" value="1"/>
</dbReference>